<feature type="transmembrane region" description="Helical" evidence="10">
    <location>
        <begin position="1233"/>
        <end position="1250"/>
    </location>
</feature>
<dbReference type="Pfam" id="PF00005">
    <property type="entry name" value="ABC_tran"/>
    <property type="match status" value="2"/>
</dbReference>
<dbReference type="OrthoDB" id="66620at2759"/>
<dbReference type="InterPro" id="IPR013525">
    <property type="entry name" value="ABC2_TM"/>
</dbReference>
<dbReference type="InterPro" id="IPR017871">
    <property type="entry name" value="ABC_transporter-like_CS"/>
</dbReference>
<evidence type="ECO:0000313" key="12">
    <source>
        <dbReference type="EMBL" id="KAF4331887.1"/>
    </source>
</evidence>
<dbReference type="Pfam" id="PF06422">
    <property type="entry name" value="PDR_CDR"/>
    <property type="match status" value="1"/>
</dbReference>
<evidence type="ECO:0000256" key="4">
    <source>
        <dbReference type="ARBA" id="ARBA00022692"/>
    </source>
</evidence>
<organism evidence="12 13">
    <name type="scientific">Fusarium beomiforme</name>
    <dbReference type="NCBI Taxonomy" id="44412"/>
    <lineage>
        <taxon>Eukaryota</taxon>
        <taxon>Fungi</taxon>
        <taxon>Dikarya</taxon>
        <taxon>Ascomycota</taxon>
        <taxon>Pezizomycotina</taxon>
        <taxon>Sordariomycetes</taxon>
        <taxon>Hypocreomycetidae</taxon>
        <taxon>Hypocreales</taxon>
        <taxon>Nectriaceae</taxon>
        <taxon>Fusarium</taxon>
        <taxon>Fusarium burgessii species complex</taxon>
    </lineage>
</organism>
<keyword evidence="6" id="KW-0067">ATP-binding</keyword>
<feature type="domain" description="ABC transporter" evidence="11">
    <location>
        <begin position="807"/>
        <end position="1050"/>
    </location>
</feature>
<feature type="transmembrane region" description="Helical" evidence="10">
    <location>
        <begin position="621"/>
        <end position="641"/>
    </location>
</feature>
<feature type="transmembrane region" description="Helical" evidence="10">
    <location>
        <begin position="1257"/>
        <end position="1281"/>
    </location>
</feature>
<proteinExistence type="inferred from homology"/>
<feature type="transmembrane region" description="Helical" evidence="10">
    <location>
        <begin position="1170"/>
        <end position="1191"/>
    </location>
</feature>
<dbReference type="InterPro" id="IPR034003">
    <property type="entry name" value="ABCG_PDR_2"/>
</dbReference>
<feature type="region of interest" description="Disordered" evidence="9">
    <location>
        <begin position="378"/>
        <end position="399"/>
    </location>
</feature>
<dbReference type="GO" id="GO:0016020">
    <property type="term" value="C:membrane"/>
    <property type="evidence" value="ECO:0007669"/>
    <property type="project" value="UniProtKB-SubCell"/>
</dbReference>
<protein>
    <submittedName>
        <fullName evidence="12">ABC transporter CDR4</fullName>
    </submittedName>
</protein>
<reference evidence="12" key="2">
    <citation type="submission" date="2020-02" db="EMBL/GenBank/DDBJ databases">
        <title>Identification and distribution of gene clusters putatively required for synthesis of sphingolipid metabolism inhibitors in phylogenetically diverse species of the filamentous fungus Fusarium.</title>
        <authorList>
            <person name="Kim H.-S."/>
            <person name="Busman M."/>
            <person name="Brown D.W."/>
            <person name="Divon H."/>
            <person name="Uhlig S."/>
            <person name="Proctor R.H."/>
        </authorList>
    </citation>
    <scope>NUCLEOTIDE SEQUENCE</scope>
    <source>
        <strain evidence="12">NRRL 25174</strain>
    </source>
</reference>
<evidence type="ECO:0000256" key="2">
    <source>
        <dbReference type="ARBA" id="ARBA00006012"/>
    </source>
</evidence>
<dbReference type="GO" id="GO:0005524">
    <property type="term" value="F:ATP binding"/>
    <property type="evidence" value="ECO:0007669"/>
    <property type="project" value="UniProtKB-KW"/>
</dbReference>
<dbReference type="InterPro" id="IPR010929">
    <property type="entry name" value="PDR_CDR_ABC"/>
</dbReference>
<dbReference type="CDD" id="cd03233">
    <property type="entry name" value="ABCG_PDR_domain1"/>
    <property type="match status" value="1"/>
</dbReference>
<dbReference type="InterPro" id="IPR043926">
    <property type="entry name" value="ABCG_dom"/>
</dbReference>
<feature type="compositionally biased region" description="Polar residues" evidence="9">
    <location>
        <begin position="1109"/>
        <end position="1121"/>
    </location>
</feature>
<dbReference type="SMART" id="SM00382">
    <property type="entry name" value="AAA"/>
    <property type="match status" value="2"/>
</dbReference>
<dbReference type="PROSITE" id="PS50893">
    <property type="entry name" value="ABC_TRANSPORTER_2"/>
    <property type="match status" value="2"/>
</dbReference>
<dbReference type="InterPro" id="IPR003593">
    <property type="entry name" value="AAA+_ATPase"/>
</dbReference>
<sequence>MDAPKKQSEEAEHCEVIDPVQISTPTSQCPIHMSPTNHDEESQGTVLQKLGLLDQTLNPSSPTFDFRAWSQALVNLRGRLNLPTPPRSGFAFKNLSVYGSGPAVEQQDTLWALFALPFYSIRSWLHPKETKVILTRLNGVVEKGELLLVLGRPGSGCSTFLKTIAGEMQSLEIDSGSTLHYSGIPHQVMTKHFKGELIYNREVDEHLPYLTVGQTLEFAAAMRTPRARLPGITRKDRISHVVQVMLTVFGLSHTKNTIVGNDYIRGVSGGERKRVSIAETALSEAAISAWDNSTRGLDAESALHFVSRLRTLSDLTQSSNAAAIYQSSQSIVDLFDKILVLYEGREIFFGRAASASAYFESMGWYRHPRQTAGDFLTGVTNPEQRQSKEGHENSVPRTSEEFETYWRNSPEYAALMIEVDQYQKDFYQNKDVTQEQFEAIRGKLKAKGMLKRAAQTISFPMQTALCARRAAQQLWNDKASTFTTLIGEIIIALVVGSIFYGTPETSDAFFSYGSVLFFSVLLNVLMAVTDTHNLYKGRFVVAKQASYAFYRPSADAFANVLVDIPVKFIVAVFFNVILYFLSGLAKTASQFFIFFLFVFVTTIAMSMIFRTIAAATVSLPQAMAISGFLVLALVTYTGFVLPGPSMHPWFKWISYINPLAYAFESLLVNQAHGTDYPCSNLVPSYPNLTGKTFICPVPGSDAGETYVNGDSWFETSYDYSYSHLWRNLGIIFGFLFFFLFTYLLATEINVNSSVGPEVPIFLRGRCPKPDSKLKARVDIERPLMVNGAPIDISPGENTPSKVIGSVFSWRKLSFDVMIKGNLRRLLDGPSGWVKPGSLVALMGVSGAGKTTLLNALAQRMPSGQVKGEFYVDGKPLPASFKSDVGYVQQQDVHLETSTVREALQFSAMLRQPRNIPRSQKLASVEEIIRIVGMDEFADAIVGLPGRGLNAEQRKRLSIGVELAGKPSLLLFLDEPTSGLDSQSSEAVLSLLQKLAMGGLGILCTIHQPSAMLFQRFDRLLLMAQGGKVAYFGDIGDNSDTVLGYFGRFAPRRCNGDENPAEYLLDMIGNSKGDKVDWPQLWNASQEASQVATELERISESSSSTQSNEHNGPTQQRGAYPTPLSSQIPIVYRRIMQQYWRSTTYIASKFTLGIAGTLFIGFSFFQPGNSILGIQNAIFSILMICAMFSSLVQQIMPKFVMQRTIYEVRERHSNMFSWTVLILTNILAEIPYHIILGVITFAIFNYTVFGIRSSEDQGLVLLFLVYFYVLVGTFAAMVIAPLPDATTAGRVTTVLFSMMILFAGVFQTPTALPGFWIFMYRVSPMTYLVGGVSVTGLAGNAIHCSDSELAVFQPPTGETCGSYMQQYIEQGASGTLLNPDATTDCSYCPLQYADQILARSGMYYGDRWRDWGLGFAYVFFNIAVAFISYGLFRMALWNTGVKRVKEMLR</sequence>
<keyword evidence="13" id="KW-1185">Reference proteome</keyword>
<keyword evidence="7 10" id="KW-1133">Transmembrane helix</keyword>
<feature type="transmembrane region" description="Helical" evidence="10">
    <location>
        <begin position="1410"/>
        <end position="1431"/>
    </location>
</feature>
<feature type="transmembrane region" description="Helical" evidence="10">
    <location>
        <begin position="508"/>
        <end position="528"/>
    </location>
</feature>
<dbReference type="InterPro" id="IPR003439">
    <property type="entry name" value="ABC_transporter-like_ATP-bd"/>
</dbReference>
<evidence type="ECO:0000256" key="10">
    <source>
        <dbReference type="SAM" id="Phobius"/>
    </source>
</evidence>
<evidence type="ECO:0000256" key="6">
    <source>
        <dbReference type="ARBA" id="ARBA00022840"/>
    </source>
</evidence>
<dbReference type="Pfam" id="PF14510">
    <property type="entry name" value="ABC_trans_N"/>
    <property type="match status" value="1"/>
</dbReference>
<keyword evidence="8 10" id="KW-0472">Membrane</keyword>
<feature type="region of interest" description="Disordered" evidence="9">
    <location>
        <begin position="1092"/>
        <end position="1121"/>
    </location>
</feature>
<dbReference type="GO" id="GO:0016887">
    <property type="term" value="F:ATP hydrolysis activity"/>
    <property type="evidence" value="ECO:0007669"/>
    <property type="project" value="InterPro"/>
</dbReference>
<dbReference type="Proteomes" id="UP000730481">
    <property type="component" value="Unassembled WGS sequence"/>
</dbReference>
<evidence type="ECO:0000256" key="7">
    <source>
        <dbReference type="ARBA" id="ARBA00022989"/>
    </source>
</evidence>
<dbReference type="InterPro" id="IPR029481">
    <property type="entry name" value="ABC_trans_N"/>
</dbReference>
<dbReference type="InterPro" id="IPR027417">
    <property type="entry name" value="P-loop_NTPase"/>
</dbReference>
<feature type="transmembrane region" description="Helical" evidence="10">
    <location>
        <begin position="482"/>
        <end position="502"/>
    </location>
</feature>
<evidence type="ECO:0000256" key="8">
    <source>
        <dbReference type="ARBA" id="ARBA00023136"/>
    </source>
</evidence>
<dbReference type="SUPFAM" id="SSF52540">
    <property type="entry name" value="P-loop containing nucleoside triphosphate hydrolases"/>
    <property type="match status" value="2"/>
</dbReference>
<keyword evidence="5" id="KW-0547">Nucleotide-binding</keyword>
<evidence type="ECO:0000256" key="9">
    <source>
        <dbReference type="SAM" id="MobiDB-lite"/>
    </source>
</evidence>
<comment type="subcellular location">
    <subcellularLocation>
        <location evidence="1">Membrane</location>
        <topology evidence="1">Multi-pass membrane protein</topology>
    </subcellularLocation>
</comment>
<reference evidence="12" key="1">
    <citation type="journal article" date="2017" name="Mycologia">
        <title>Fusarium algeriense, sp. nov., a novel toxigenic crown rot pathogen of durum wheat from Algeria is nested in the Fusarium burgessii species complex.</title>
        <authorList>
            <person name="Laraba I."/>
            <person name="Keddad A."/>
            <person name="Boureghda H."/>
            <person name="Abdallah N."/>
            <person name="Vaughan M.M."/>
            <person name="Proctor R.H."/>
            <person name="Busman M."/>
            <person name="O'Donnell K."/>
        </authorList>
    </citation>
    <scope>NUCLEOTIDE SEQUENCE</scope>
    <source>
        <strain evidence="12">NRRL 25174</strain>
    </source>
</reference>
<evidence type="ECO:0000256" key="1">
    <source>
        <dbReference type="ARBA" id="ARBA00004141"/>
    </source>
</evidence>
<feature type="compositionally biased region" description="Basic and acidic residues" evidence="9">
    <location>
        <begin position="385"/>
        <end position="399"/>
    </location>
</feature>
<feature type="domain" description="ABC transporter" evidence="11">
    <location>
        <begin position="116"/>
        <end position="368"/>
    </location>
</feature>
<dbReference type="EMBL" id="PVQB02001329">
    <property type="protein sequence ID" value="KAF4331887.1"/>
    <property type="molecule type" value="Genomic_DNA"/>
</dbReference>
<evidence type="ECO:0000313" key="13">
    <source>
        <dbReference type="Proteomes" id="UP000730481"/>
    </source>
</evidence>
<dbReference type="CDD" id="cd03232">
    <property type="entry name" value="ABCG_PDR_domain2"/>
    <property type="match status" value="1"/>
</dbReference>
<accession>A0A9P5DLE0</accession>
<dbReference type="PANTHER" id="PTHR19241">
    <property type="entry name" value="ATP-BINDING CASSETTE TRANSPORTER"/>
    <property type="match status" value="1"/>
</dbReference>
<dbReference type="GO" id="GO:0140359">
    <property type="term" value="F:ABC-type transporter activity"/>
    <property type="evidence" value="ECO:0007669"/>
    <property type="project" value="InterPro"/>
</dbReference>
<dbReference type="InterPro" id="IPR034001">
    <property type="entry name" value="ABCG_PDR_1"/>
</dbReference>
<feature type="compositionally biased region" description="Low complexity" evidence="9">
    <location>
        <begin position="1099"/>
        <end position="1108"/>
    </location>
</feature>
<feature type="transmembrane region" description="Helical" evidence="10">
    <location>
        <begin position="1142"/>
        <end position="1164"/>
    </location>
</feature>
<feature type="transmembrane region" description="Helical" evidence="10">
    <location>
        <begin position="588"/>
        <end position="609"/>
    </location>
</feature>
<keyword evidence="3" id="KW-0813">Transport</keyword>
<evidence type="ECO:0000256" key="5">
    <source>
        <dbReference type="ARBA" id="ARBA00022741"/>
    </source>
</evidence>
<name>A0A9P5DLE0_9HYPO</name>
<dbReference type="Gene3D" id="3.40.50.300">
    <property type="entry name" value="P-loop containing nucleotide triphosphate hydrolases"/>
    <property type="match status" value="2"/>
</dbReference>
<feature type="transmembrane region" description="Helical" evidence="10">
    <location>
        <begin position="724"/>
        <end position="745"/>
    </location>
</feature>
<dbReference type="Pfam" id="PF01061">
    <property type="entry name" value="ABC2_membrane"/>
    <property type="match status" value="2"/>
</dbReference>
<evidence type="ECO:0000256" key="3">
    <source>
        <dbReference type="ARBA" id="ARBA00022448"/>
    </source>
</evidence>
<comment type="caution">
    <text evidence="12">The sequence shown here is derived from an EMBL/GenBank/DDBJ whole genome shotgun (WGS) entry which is preliminary data.</text>
</comment>
<feature type="transmembrane region" description="Helical" evidence="10">
    <location>
        <begin position="1293"/>
        <end position="1317"/>
    </location>
</feature>
<dbReference type="PROSITE" id="PS00211">
    <property type="entry name" value="ABC_TRANSPORTER_1"/>
    <property type="match status" value="1"/>
</dbReference>
<dbReference type="FunFam" id="3.40.50.300:FF:000054">
    <property type="entry name" value="ABC multidrug transporter atrF"/>
    <property type="match status" value="1"/>
</dbReference>
<evidence type="ECO:0000259" key="11">
    <source>
        <dbReference type="PROSITE" id="PS50893"/>
    </source>
</evidence>
<feature type="transmembrane region" description="Helical" evidence="10">
    <location>
        <begin position="560"/>
        <end position="582"/>
    </location>
</feature>
<gene>
    <name evidence="12" type="ORF">FBEOM_14334</name>
</gene>
<keyword evidence="4 10" id="KW-0812">Transmembrane</keyword>
<dbReference type="Pfam" id="PF19055">
    <property type="entry name" value="ABC2_membrane_7"/>
    <property type="match status" value="1"/>
</dbReference>
<feature type="transmembrane region" description="Helical" evidence="10">
    <location>
        <begin position="1211"/>
        <end position="1227"/>
    </location>
</feature>
<comment type="similarity">
    <text evidence="2">Belongs to the ABC transporter superfamily. ABCG family. PDR (TC 3.A.1.205) subfamily.</text>
</comment>